<protein>
    <submittedName>
        <fullName evidence="1">Uncharacterized protein</fullName>
    </submittedName>
</protein>
<dbReference type="EMBL" id="CM034410">
    <property type="protein sequence ID" value="KAJ0171608.1"/>
    <property type="molecule type" value="Genomic_DNA"/>
</dbReference>
<dbReference type="Proteomes" id="UP000824533">
    <property type="component" value="Linkage Group LG24"/>
</dbReference>
<evidence type="ECO:0000313" key="1">
    <source>
        <dbReference type="EMBL" id="KAJ0171608.1"/>
    </source>
</evidence>
<organism evidence="1 2">
    <name type="scientific">Dendrolimus kikuchii</name>
    <dbReference type="NCBI Taxonomy" id="765133"/>
    <lineage>
        <taxon>Eukaryota</taxon>
        <taxon>Metazoa</taxon>
        <taxon>Ecdysozoa</taxon>
        <taxon>Arthropoda</taxon>
        <taxon>Hexapoda</taxon>
        <taxon>Insecta</taxon>
        <taxon>Pterygota</taxon>
        <taxon>Neoptera</taxon>
        <taxon>Endopterygota</taxon>
        <taxon>Lepidoptera</taxon>
        <taxon>Glossata</taxon>
        <taxon>Ditrysia</taxon>
        <taxon>Bombycoidea</taxon>
        <taxon>Lasiocampidae</taxon>
        <taxon>Dendrolimus</taxon>
    </lineage>
</organism>
<name>A0ACC1CJ55_9NEOP</name>
<proteinExistence type="predicted"/>
<accession>A0ACC1CJ55</accession>
<reference evidence="1 2" key="1">
    <citation type="journal article" date="2021" name="Front. Genet.">
        <title>Chromosome-Level Genome Assembly Reveals Significant Gene Expansion in the Toll and IMD Signaling Pathways of Dendrolimus kikuchii.</title>
        <authorList>
            <person name="Zhou J."/>
            <person name="Wu P."/>
            <person name="Xiong Z."/>
            <person name="Liu N."/>
            <person name="Zhao N."/>
            <person name="Ji M."/>
            <person name="Qiu Y."/>
            <person name="Yang B."/>
        </authorList>
    </citation>
    <scope>NUCLEOTIDE SEQUENCE [LARGE SCALE GENOMIC DNA]</scope>
    <source>
        <strain evidence="1">Ann1</strain>
    </source>
</reference>
<comment type="caution">
    <text evidence="1">The sequence shown here is derived from an EMBL/GenBank/DDBJ whole genome shotgun (WGS) entry which is preliminary data.</text>
</comment>
<keyword evidence="2" id="KW-1185">Reference proteome</keyword>
<evidence type="ECO:0000313" key="2">
    <source>
        <dbReference type="Proteomes" id="UP000824533"/>
    </source>
</evidence>
<gene>
    <name evidence="1" type="ORF">K1T71_013158</name>
</gene>
<sequence>MYSVLVGYLYGFLCITLICSLCVGRAVLLTWPSSTLRLFESSNTTLHRPMTEGELSLFGSLSSISTMIGTPLISILLEKIGRKYCAIVSSLMAVVSWAMIIASNRVEVLLSAMFVSGLSGTVFLVVPVYISEFCQDSIRGAMTSGVIIFYGFGALLSYLLGGYLNYHTMIYVFLTLSIIGTILIAILKESPLYLMTNKREEEAKKSIAFYRSLKTDDKEVLEEICSIKRALNPDMDSEDNDIPEAEKLQPSTEAPKKLSLWQFFKKSRSTRRATVVCLVVATASTFQGLIVVEVYAKPLFEEAVPNISGIVCSVILAVVCVCASLGAAYLSESAGRRALMIYSSFGTAISCLVLGSQIQTHWAPSWVTAVFMYIYTVAYSLGAGIIPYVIIAEVFLPEVKLFLSMLVLEWLLFCNSAILYIFNPLLNAIGLGPIFYIFAVVCFLTSFFCFFYLPETKGMPVDVIQMSFYRKRKEILALN</sequence>